<dbReference type="Proteomes" id="UP000231252">
    <property type="component" value="Unassembled WGS sequence"/>
</dbReference>
<evidence type="ECO:0000313" key="1">
    <source>
        <dbReference type="EMBL" id="PIS22671.1"/>
    </source>
</evidence>
<organism evidence="1 2">
    <name type="scientific">candidate division WWE3 bacterium CG08_land_8_20_14_0_20_41_10</name>
    <dbReference type="NCBI Taxonomy" id="1975085"/>
    <lineage>
        <taxon>Bacteria</taxon>
        <taxon>Katanobacteria</taxon>
    </lineage>
</organism>
<gene>
    <name evidence="1" type="ORF">COT50_00720</name>
</gene>
<comment type="caution">
    <text evidence="1">The sequence shown here is derived from an EMBL/GenBank/DDBJ whole genome shotgun (WGS) entry which is preliminary data.</text>
</comment>
<dbReference type="AlphaFoldDB" id="A0A2H0XCU2"/>
<dbReference type="EMBL" id="PEYU01000013">
    <property type="protein sequence ID" value="PIS22671.1"/>
    <property type="molecule type" value="Genomic_DNA"/>
</dbReference>
<feature type="non-terminal residue" evidence="1">
    <location>
        <position position="1"/>
    </location>
</feature>
<accession>A0A2H0XCU2</accession>
<protein>
    <submittedName>
        <fullName evidence="1">Uncharacterized protein</fullName>
    </submittedName>
</protein>
<sequence length="30" mass="3454">MKKGDFTATPGFHCDWCDYKDLCPFAQKSL</sequence>
<evidence type="ECO:0000313" key="2">
    <source>
        <dbReference type="Proteomes" id="UP000231252"/>
    </source>
</evidence>
<proteinExistence type="predicted"/>
<reference evidence="2" key="1">
    <citation type="submission" date="2017-09" db="EMBL/GenBank/DDBJ databases">
        <title>Depth-based differentiation of microbial function through sediment-hosted aquifers and enrichment of novel symbionts in the deep terrestrial subsurface.</title>
        <authorList>
            <person name="Probst A.J."/>
            <person name="Ladd B."/>
            <person name="Jarett J.K."/>
            <person name="Geller-Mcgrath D.E."/>
            <person name="Sieber C.M.K."/>
            <person name="Emerson J.B."/>
            <person name="Anantharaman K."/>
            <person name="Thomas B.C."/>
            <person name="Malmstrom R."/>
            <person name="Stieglmeier M."/>
            <person name="Klingl A."/>
            <person name="Woyke T."/>
            <person name="Ryan C.M."/>
            <person name="Banfield J.F."/>
        </authorList>
    </citation>
    <scope>NUCLEOTIDE SEQUENCE [LARGE SCALE GENOMIC DNA]</scope>
</reference>
<name>A0A2H0XCU2_UNCKA</name>